<keyword evidence="1" id="KW-0645">Protease</keyword>
<dbReference type="InterPro" id="IPR023430">
    <property type="entry name" value="Pept_HybD-like_dom_sf"/>
</dbReference>
<dbReference type="EMBL" id="VCYH01000001">
    <property type="protein sequence ID" value="MDN7023495.1"/>
    <property type="molecule type" value="Genomic_DNA"/>
</dbReference>
<comment type="caution">
    <text evidence="1">The sequence shown here is derived from an EMBL/GenBank/DDBJ whole genome shotgun (WGS) entry which is preliminary data.</text>
</comment>
<dbReference type="NCBIfam" id="TIGR00072">
    <property type="entry name" value="hydrog_prot"/>
    <property type="match status" value="1"/>
</dbReference>
<dbReference type="SUPFAM" id="SSF53163">
    <property type="entry name" value="HybD-like"/>
    <property type="match status" value="1"/>
</dbReference>
<dbReference type="GO" id="GO:0006508">
    <property type="term" value="P:proteolysis"/>
    <property type="evidence" value="ECO:0007669"/>
    <property type="project" value="UniProtKB-KW"/>
</dbReference>
<reference evidence="1" key="1">
    <citation type="submission" date="2019-05" db="EMBL/GenBank/DDBJ databases">
        <title>Methanoculleus sp. FWC-SCC1, a methanogenic archaeon isolated from deep marine cold seep.</title>
        <authorList>
            <person name="Chen Y.-W."/>
            <person name="Chen S.-C."/>
            <person name="Teng N.-H."/>
            <person name="Lai M.-C."/>
        </authorList>
    </citation>
    <scope>NUCLEOTIDE SEQUENCE</scope>
    <source>
        <strain evidence="1">FWC-SCC1</strain>
    </source>
</reference>
<dbReference type="Pfam" id="PF01750">
    <property type="entry name" value="HycI"/>
    <property type="match status" value="1"/>
</dbReference>
<accession>A0ABT8M6F9</accession>
<dbReference type="Gene3D" id="3.40.50.1450">
    <property type="entry name" value="HybD-like"/>
    <property type="match status" value="1"/>
</dbReference>
<gene>
    <name evidence="1" type="ORF">FGU65_01025</name>
</gene>
<dbReference type="Proteomes" id="UP001168338">
    <property type="component" value="Unassembled WGS sequence"/>
</dbReference>
<organism evidence="1 2">
    <name type="scientific">Methanoculleus frigidifontis</name>
    <dbReference type="NCBI Taxonomy" id="2584085"/>
    <lineage>
        <taxon>Archaea</taxon>
        <taxon>Methanobacteriati</taxon>
        <taxon>Methanobacteriota</taxon>
        <taxon>Stenosarchaea group</taxon>
        <taxon>Methanomicrobia</taxon>
        <taxon>Methanomicrobiales</taxon>
        <taxon>Methanomicrobiaceae</taxon>
        <taxon>Methanoculleus</taxon>
    </lineage>
</organism>
<sequence length="152" mass="15956">MNTATDPHKRVIACGNPFMGNDGAGIAVLNLLHENNPDIDAVDAGVGGLGLIPLMEECTKVVVVDAMVGIGNRIGDVRIFRGNPPARGGTLALHEIDLGDVIAVARELGIPTEVVTVGIEVGSVEEYSDRLDPAVEEGVRAAYACVLREMKE</sequence>
<protein>
    <submittedName>
        <fullName evidence="1">Hydrogenase maturation protease</fullName>
    </submittedName>
</protein>
<proteinExistence type="predicted"/>
<evidence type="ECO:0000313" key="2">
    <source>
        <dbReference type="Proteomes" id="UP001168338"/>
    </source>
</evidence>
<dbReference type="InterPro" id="IPR000671">
    <property type="entry name" value="Peptidase_A31"/>
</dbReference>
<name>A0ABT8M6F9_9EURY</name>
<keyword evidence="1" id="KW-0378">Hydrolase</keyword>
<dbReference type="PANTHER" id="PTHR30302:SF7">
    <property type="entry name" value="F420-NONREDUCING HYDROGENASE II"/>
    <property type="match status" value="1"/>
</dbReference>
<dbReference type="RefSeq" id="WP_301662537.1">
    <property type="nucleotide sequence ID" value="NZ_VCYH01000001.1"/>
</dbReference>
<dbReference type="CDD" id="cd00518">
    <property type="entry name" value="H2MP"/>
    <property type="match status" value="1"/>
</dbReference>
<dbReference type="PANTHER" id="PTHR30302">
    <property type="entry name" value="HYDROGENASE 1 MATURATION PROTEASE"/>
    <property type="match status" value="1"/>
</dbReference>
<keyword evidence="2" id="KW-1185">Reference proteome</keyword>
<evidence type="ECO:0000313" key="1">
    <source>
        <dbReference type="EMBL" id="MDN7023495.1"/>
    </source>
</evidence>
<dbReference type="GO" id="GO:0008233">
    <property type="term" value="F:peptidase activity"/>
    <property type="evidence" value="ECO:0007669"/>
    <property type="project" value="UniProtKB-KW"/>
</dbReference>